<evidence type="ECO:0008006" key="3">
    <source>
        <dbReference type="Google" id="ProtNLM"/>
    </source>
</evidence>
<accession>A0A1G1Z410</accession>
<gene>
    <name evidence="1" type="ORF">A3F24_02890</name>
</gene>
<evidence type="ECO:0000313" key="1">
    <source>
        <dbReference type="EMBL" id="OGY59264.1"/>
    </source>
</evidence>
<proteinExistence type="predicted"/>
<protein>
    <recommendedName>
        <fullName evidence="3">Prepilin-type N-terminal cleavage/methylation domain-containing protein</fullName>
    </recommendedName>
</protein>
<sequence length="231" mass="24653">MITFRKTIFGFALLELLLGVGIATVLTTFGTATYLQYRNSRELDLTAQRIAAHMRSAIFRSVAQEFGGQWGIRFENGVSDFYVLWRGADYASAEAAGTLLTREFLPSKISFLDPVDTTSKTVVFIQVSGIPSEGDFYVTIKHQNGAFRVIEANALGKVAVLTEVPPAQIALDASSSGVNVSSSLGSCSGGVPWSDTEICVEVPDATFVGSRPVVVTSSTYTSNSAAFTVGP</sequence>
<evidence type="ECO:0000313" key="2">
    <source>
        <dbReference type="Proteomes" id="UP000178515"/>
    </source>
</evidence>
<dbReference type="Proteomes" id="UP000178515">
    <property type="component" value="Unassembled WGS sequence"/>
</dbReference>
<organism evidence="1 2">
    <name type="scientific">Candidatus Colwellbacteria bacterium RIFCSPHIGHO2_12_FULL_44_17</name>
    <dbReference type="NCBI Taxonomy" id="1797689"/>
    <lineage>
        <taxon>Bacteria</taxon>
        <taxon>Candidatus Colwelliibacteriota</taxon>
    </lineage>
</organism>
<reference evidence="1 2" key="1">
    <citation type="journal article" date="2016" name="Nat. Commun.">
        <title>Thousands of microbial genomes shed light on interconnected biogeochemical processes in an aquifer system.</title>
        <authorList>
            <person name="Anantharaman K."/>
            <person name="Brown C.T."/>
            <person name="Hug L.A."/>
            <person name="Sharon I."/>
            <person name="Castelle C.J."/>
            <person name="Probst A.J."/>
            <person name="Thomas B.C."/>
            <person name="Singh A."/>
            <person name="Wilkins M.J."/>
            <person name="Karaoz U."/>
            <person name="Brodie E.L."/>
            <person name="Williams K.H."/>
            <person name="Hubbard S.S."/>
            <person name="Banfield J.F."/>
        </authorList>
    </citation>
    <scope>NUCLEOTIDE SEQUENCE [LARGE SCALE GENOMIC DNA]</scope>
</reference>
<dbReference type="EMBL" id="MHIX01000018">
    <property type="protein sequence ID" value="OGY59264.1"/>
    <property type="molecule type" value="Genomic_DNA"/>
</dbReference>
<comment type="caution">
    <text evidence="1">The sequence shown here is derived from an EMBL/GenBank/DDBJ whole genome shotgun (WGS) entry which is preliminary data.</text>
</comment>
<dbReference type="AlphaFoldDB" id="A0A1G1Z410"/>
<name>A0A1G1Z410_9BACT</name>